<gene>
    <name evidence="1" type="primary">Acey_s0493.g2434</name>
    <name evidence="1" type="ORF">Y032_0493g2434</name>
</gene>
<accession>A0A016WUV0</accession>
<comment type="caution">
    <text evidence="1">The sequence shown here is derived from an EMBL/GenBank/DDBJ whole genome shotgun (WGS) entry which is preliminary data.</text>
</comment>
<sequence>MATTVLHFRDIFFFMKIFRKCVICGDRREQSLLRMTWKSRPQLALLLALLIHSDDIDVERAKAVLRSSTEMKKGKYYCREHSEKAV</sequence>
<organism evidence="1 2">
    <name type="scientific">Ancylostoma ceylanicum</name>
    <dbReference type="NCBI Taxonomy" id="53326"/>
    <lineage>
        <taxon>Eukaryota</taxon>
        <taxon>Metazoa</taxon>
        <taxon>Ecdysozoa</taxon>
        <taxon>Nematoda</taxon>
        <taxon>Chromadorea</taxon>
        <taxon>Rhabditida</taxon>
        <taxon>Rhabditina</taxon>
        <taxon>Rhabditomorpha</taxon>
        <taxon>Strongyloidea</taxon>
        <taxon>Ancylostomatidae</taxon>
        <taxon>Ancylostomatinae</taxon>
        <taxon>Ancylostoma</taxon>
    </lineage>
</organism>
<evidence type="ECO:0000313" key="1">
    <source>
        <dbReference type="EMBL" id="EYC43455.1"/>
    </source>
</evidence>
<reference evidence="2" key="1">
    <citation type="journal article" date="2015" name="Nat. Genet.">
        <title>The genome and transcriptome of the zoonotic hookworm Ancylostoma ceylanicum identify infection-specific gene families.</title>
        <authorList>
            <person name="Schwarz E.M."/>
            <person name="Hu Y."/>
            <person name="Antoshechkin I."/>
            <person name="Miller M.M."/>
            <person name="Sternberg P.W."/>
            <person name="Aroian R.V."/>
        </authorList>
    </citation>
    <scope>NUCLEOTIDE SEQUENCE</scope>
    <source>
        <strain evidence="2">HY135</strain>
    </source>
</reference>
<dbReference type="Proteomes" id="UP000024635">
    <property type="component" value="Unassembled WGS sequence"/>
</dbReference>
<keyword evidence="2" id="KW-1185">Reference proteome</keyword>
<name>A0A016WUV0_9BILA</name>
<proteinExistence type="predicted"/>
<evidence type="ECO:0000313" key="2">
    <source>
        <dbReference type="Proteomes" id="UP000024635"/>
    </source>
</evidence>
<dbReference type="AlphaFoldDB" id="A0A016WUV0"/>
<dbReference type="EMBL" id="JARK01000093">
    <property type="protein sequence ID" value="EYC43455.1"/>
    <property type="molecule type" value="Genomic_DNA"/>
</dbReference>
<protein>
    <submittedName>
        <fullName evidence="1">Uncharacterized protein</fullName>
    </submittedName>
</protein>